<evidence type="ECO:0000313" key="2">
    <source>
        <dbReference type="Proteomes" id="UP000287857"/>
    </source>
</evidence>
<dbReference type="OrthoDB" id="2427280at2"/>
<name>A0A429ZX40_9ENTE</name>
<organism evidence="1 2">
    <name type="scientific">Vagococcus vulneris</name>
    <dbReference type="NCBI Taxonomy" id="1977869"/>
    <lineage>
        <taxon>Bacteria</taxon>
        <taxon>Bacillati</taxon>
        <taxon>Bacillota</taxon>
        <taxon>Bacilli</taxon>
        <taxon>Lactobacillales</taxon>
        <taxon>Enterococcaceae</taxon>
        <taxon>Vagococcus</taxon>
    </lineage>
</organism>
<dbReference type="RefSeq" id="WP_125984194.1">
    <property type="nucleotide sequence ID" value="NZ_NGJS01000010.1"/>
</dbReference>
<dbReference type="EMBL" id="NGJS01000010">
    <property type="protein sequence ID" value="RST98416.1"/>
    <property type="molecule type" value="Genomic_DNA"/>
</dbReference>
<protein>
    <submittedName>
        <fullName evidence="1">Uncharacterized protein</fullName>
    </submittedName>
</protein>
<sequence>MIVDSNLPVERDRLKNRLIRLVKEDNDIVGCFFGGSIGTKRADNYSNIDARIVLRDGINTKKKQLDIIHTIGEILFIESFREDFSIIHYVTFIKLDLYVYTESTLQPSLWIKEIDIVKDNGLIQRVMEYSQSIQYRASQEDFDLLLNRYYANYFELYRCWKRGEINHLEFISLAMKQSLVSLWYMAKGICPNQLYDWSKYEGQRSQLSHLEKAFLASYTPLDIKELSGFTKEISILMLEVAEKVAVYNNLNFSRETFQRVHKKISFS</sequence>
<keyword evidence="2" id="KW-1185">Reference proteome</keyword>
<accession>A0A429ZX40</accession>
<dbReference type="Gene3D" id="3.30.460.10">
    <property type="entry name" value="Beta Polymerase, domain 2"/>
    <property type="match status" value="1"/>
</dbReference>
<gene>
    <name evidence="1" type="ORF">CBF37_07840</name>
</gene>
<dbReference type="SUPFAM" id="SSF81301">
    <property type="entry name" value="Nucleotidyltransferase"/>
    <property type="match status" value="1"/>
</dbReference>
<evidence type="ECO:0000313" key="1">
    <source>
        <dbReference type="EMBL" id="RST98416.1"/>
    </source>
</evidence>
<dbReference type="InterPro" id="IPR043519">
    <property type="entry name" value="NT_sf"/>
</dbReference>
<proteinExistence type="predicted"/>
<dbReference type="Proteomes" id="UP000287857">
    <property type="component" value="Unassembled WGS sequence"/>
</dbReference>
<reference evidence="1 2" key="1">
    <citation type="submission" date="2017-05" db="EMBL/GenBank/DDBJ databases">
        <title>Vagococcus spp. assemblies.</title>
        <authorList>
            <person name="Gulvik C.A."/>
        </authorList>
    </citation>
    <scope>NUCLEOTIDE SEQUENCE [LARGE SCALE GENOMIC DNA]</scope>
    <source>
        <strain evidence="1 2">SS1995</strain>
    </source>
</reference>
<dbReference type="AlphaFoldDB" id="A0A429ZX40"/>
<comment type="caution">
    <text evidence="1">The sequence shown here is derived from an EMBL/GenBank/DDBJ whole genome shotgun (WGS) entry which is preliminary data.</text>
</comment>